<accession>A0A2T0K3P6</accession>
<evidence type="ECO:0000313" key="3">
    <source>
        <dbReference type="EMBL" id="PRX17307.1"/>
    </source>
</evidence>
<dbReference type="InterPro" id="IPR035994">
    <property type="entry name" value="Nucleoside_phosphorylase_sf"/>
</dbReference>
<dbReference type="Pfam" id="PF19956">
    <property type="entry name" value="EAD2"/>
    <property type="match status" value="1"/>
</dbReference>
<comment type="caution">
    <text evidence="3">The sequence shown here is derived from an EMBL/GenBank/DDBJ whole genome shotgun (WGS) entry which is preliminary data.</text>
</comment>
<dbReference type="Proteomes" id="UP000239415">
    <property type="component" value="Unassembled WGS sequence"/>
</dbReference>
<dbReference type="PANTHER" id="PTHR46832:SF1">
    <property type="entry name" value="5'-METHYLTHIOADENOSINE_S-ADENOSYLHOMOCYSTEINE NUCLEOSIDASE"/>
    <property type="match status" value="1"/>
</dbReference>
<dbReference type="GO" id="GO:0009116">
    <property type="term" value="P:nucleoside metabolic process"/>
    <property type="evidence" value="ECO:0007669"/>
    <property type="project" value="InterPro"/>
</dbReference>
<dbReference type="GO" id="GO:0008782">
    <property type="term" value="F:adenosylhomocysteine nucleosidase activity"/>
    <property type="evidence" value="ECO:0007669"/>
    <property type="project" value="TreeGrafter"/>
</dbReference>
<dbReference type="PANTHER" id="PTHR46832">
    <property type="entry name" value="5'-METHYLTHIOADENOSINE/S-ADENOSYLHOMOCYSTEINE NUCLEOSIDASE"/>
    <property type="match status" value="1"/>
</dbReference>
<organism evidence="3 4">
    <name type="scientific">Actinoplanes italicus</name>
    <dbReference type="NCBI Taxonomy" id="113567"/>
    <lineage>
        <taxon>Bacteria</taxon>
        <taxon>Bacillati</taxon>
        <taxon>Actinomycetota</taxon>
        <taxon>Actinomycetes</taxon>
        <taxon>Micromonosporales</taxon>
        <taxon>Micromonosporaceae</taxon>
        <taxon>Actinoplanes</taxon>
    </lineage>
</organism>
<dbReference type="EMBL" id="PVMZ01000016">
    <property type="protein sequence ID" value="PRX17307.1"/>
    <property type="molecule type" value="Genomic_DNA"/>
</dbReference>
<evidence type="ECO:0000259" key="2">
    <source>
        <dbReference type="Pfam" id="PF19956"/>
    </source>
</evidence>
<evidence type="ECO:0000313" key="4">
    <source>
        <dbReference type="Proteomes" id="UP000239415"/>
    </source>
</evidence>
<dbReference type="InterPro" id="IPR045431">
    <property type="entry name" value="EAD2"/>
</dbReference>
<name>A0A2T0K3P6_9ACTN</name>
<gene>
    <name evidence="3" type="ORF">CLV67_11683</name>
</gene>
<dbReference type="Gene3D" id="3.40.50.1580">
    <property type="entry name" value="Nucleoside phosphorylase domain"/>
    <property type="match status" value="1"/>
</dbReference>
<dbReference type="SUPFAM" id="SSF53167">
    <property type="entry name" value="Purine and uridine phosphorylases"/>
    <property type="match status" value="1"/>
</dbReference>
<dbReference type="GO" id="GO:0005829">
    <property type="term" value="C:cytosol"/>
    <property type="evidence" value="ECO:0007669"/>
    <property type="project" value="TreeGrafter"/>
</dbReference>
<sequence>MKVALARFPGDDRPYRVGLVPSSEQSRPHVVAVAQQTSDGTRNAAWLCGHLPHIFPNLRAILMCGIAAGVPSIEPGWDIALGDIVVATEVIDYRHEHRVDGHGSIRGTVRPPAAQWMNVDHLVAAQEMDGRPPWLPTLEAAAAEEPFRRPDGPGVPRVHRARVGSADLLLRDAVLRDGLAREHRLAAFEMEGAGVAIGAHLGDRSWYMVRGVADHGDDSKNDDWHPYASLVAACYLQAVLARCPPFIPPGGSRELPGADRLAVMTDALVALRVMRNDRYTVLEQLPGWMREQIRENSLPRLHVVETITALERLPGGLDALVAALLRTLGGSSPDFVEVEQILRANWKQQ</sequence>
<evidence type="ECO:0000259" key="1">
    <source>
        <dbReference type="Pfam" id="PF01048"/>
    </source>
</evidence>
<feature type="domain" description="Nucleoside phosphorylase" evidence="1">
    <location>
        <begin position="42"/>
        <end position="220"/>
    </location>
</feature>
<dbReference type="AlphaFoldDB" id="A0A2T0K3P6"/>
<dbReference type="Pfam" id="PF01048">
    <property type="entry name" value="PNP_UDP_1"/>
    <property type="match status" value="1"/>
</dbReference>
<dbReference type="RefSeq" id="WP_106325408.1">
    <property type="nucleotide sequence ID" value="NZ_BOMO01000149.1"/>
</dbReference>
<dbReference type="GO" id="GO:0008930">
    <property type="term" value="F:methylthioadenosine nucleosidase activity"/>
    <property type="evidence" value="ECO:0007669"/>
    <property type="project" value="TreeGrafter"/>
</dbReference>
<protein>
    <submittedName>
        <fullName evidence="3">Nucleoside phosphorylase</fullName>
    </submittedName>
</protein>
<dbReference type="OrthoDB" id="3867284at2"/>
<proteinExistence type="predicted"/>
<keyword evidence="4" id="KW-1185">Reference proteome</keyword>
<reference evidence="3 4" key="1">
    <citation type="submission" date="2018-03" db="EMBL/GenBank/DDBJ databases">
        <title>Genomic Encyclopedia of Archaeal and Bacterial Type Strains, Phase II (KMG-II): from individual species to whole genera.</title>
        <authorList>
            <person name="Goeker M."/>
        </authorList>
    </citation>
    <scope>NUCLEOTIDE SEQUENCE [LARGE SCALE GENOMIC DNA]</scope>
    <source>
        <strain evidence="3 4">DSM 43146</strain>
    </source>
</reference>
<dbReference type="InterPro" id="IPR000845">
    <property type="entry name" value="Nucleoside_phosphorylase_d"/>
</dbReference>
<dbReference type="GO" id="GO:0019284">
    <property type="term" value="P:L-methionine salvage from S-adenosylmethionine"/>
    <property type="evidence" value="ECO:0007669"/>
    <property type="project" value="TreeGrafter"/>
</dbReference>
<feature type="domain" description="Effector-associated" evidence="2">
    <location>
        <begin position="265"/>
        <end position="342"/>
    </location>
</feature>